<dbReference type="InterPro" id="IPR040256">
    <property type="entry name" value="At4g02000-like"/>
</dbReference>
<keyword evidence="3" id="KW-1185">Reference proteome</keyword>
<dbReference type="AlphaFoldDB" id="A0A7J9JUF4"/>
<comment type="caution">
    <text evidence="2">The sequence shown here is derived from an EMBL/GenBank/DDBJ whole genome shotgun (WGS) entry which is preliminary data.</text>
</comment>
<dbReference type="PANTHER" id="PTHR31286:SF173">
    <property type="entry name" value="DUF4283 DOMAIN-CONTAINING PROTEIN"/>
    <property type="match status" value="1"/>
</dbReference>
<evidence type="ECO:0008006" key="4">
    <source>
        <dbReference type="Google" id="ProtNLM"/>
    </source>
</evidence>
<feature type="region of interest" description="Disordered" evidence="1">
    <location>
        <begin position="103"/>
        <end position="126"/>
    </location>
</feature>
<organism evidence="2 3">
    <name type="scientific">Gossypium armourianum</name>
    <dbReference type="NCBI Taxonomy" id="34283"/>
    <lineage>
        <taxon>Eukaryota</taxon>
        <taxon>Viridiplantae</taxon>
        <taxon>Streptophyta</taxon>
        <taxon>Embryophyta</taxon>
        <taxon>Tracheophyta</taxon>
        <taxon>Spermatophyta</taxon>
        <taxon>Magnoliopsida</taxon>
        <taxon>eudicotyledons</taxon>
        <taxon>Gunneridae</taxon>
        <taxon>Pentapetalae</taxon>
        <taxon>rosids</taxon>
        <taxon>malvids</taxon>
        <taxon>Malvales</taxon>
        <taxon>Malvaceae</taxon>
        <taxon>Malvoideae</taxon>
        <taxon>Gossypium</taxon>
    </lineage>
</organism>
<accession>A0A7J9JUF4</accession>
<protein>
    <recommendedName>
        <fullName evidence="4">CCHC-type domain-containing protein</fullName>
    </recommendedName>
</protein>
<dbReference type="PANTHER" id="PTHR31286">
    <property type="entry name" value="GLYCINE-RICH CELL WALL STRUCTURAL PROTEIN 1.8-LIKE"/>
    <property type="match status" value="1"/>
</dbReference>
<evidence type="ECO:0000313" key="3">
    <source>
        <dbReference type="Proteomes" id="UP000593575"/>
    </source>
</evidence>
<feature type="non-terminal residue" evidence="2">
    <location>
        <position position="1"/>
    </location>
</feature>
<dbReference type="EMBL" id="JABFAE010000009">
    <property type="protein sequence ID" value="MBA0837802.1"/>
    <property type="molecule type" value="Genomic_DNA"/>
</dbReference>
<evidence type="ECO:0000256" key="1">
    <source>
        <dbReference type="SAM" id="MobiDB-lite"/>
    </source>
</evidence>
<name>A0A7J9JUF4_9ROSI</name>
<evidence type="ECO:0000313" key="2">
    <source>
        <dbReference type="EMBL" id="MBA0837802.1"/>
    </source>
</evidence>
<gene>
    <name evidence="2" type="ORF">Goarm_009923</name>
</gene>
<dbReference type="Proteomes" id="UP000593575">
    <property type="component" value="Unassembled WGS sequence"/>
</dbReference>
<reference evidence="2 3" key="1">
    <citation type="journal article" date="2019" name="Genome Biol. Evol.">
        <title>Insights into the evolution of the New World diploid cottons (Gossypium, subgenus Houzingenia) based on genome sequencing.</title>
        <authorList>
            <person name="Grover C.E."/>
            <person name="Arick M.A. 2nd"/>
            <person name="Thrash A."/>
            <person name="Conover J.L."/>
            <person name="Sanders W.S."/>
            <person name="Peterson D.G."/>
            <person name="Frelichowski J.E."/>
            <person name="Scheffler J.A."/>
            <person name="Scheffler B.E."/>
            <person name="Wendel J.F."/>
        </authorList>
    </citation>
    <scope>NUCLEOTIDE SEQUENCE [LARGE SCALE GENOMIC DNA]</scope>
    <source>
        <strain evidence="2">6</strain>
        <tissue evidence="2">Leaf</tissue>
    </source>
</reference>
<sequence length="401" mass="44398">MVVEPSPMPSLSWKDLLVGKETIEQKDASGTQHVDDSFSLLEQDVKKSVVNGCWDATSGLRLNKIDYMEFGGCLSLFKLMDIENAYFLAEFQSAEDYEKILSQGPWSSQPPIQKADPHGDWGNGRKSNKLDFNIDSRARGRIANMVVYVNLRKPLISKLFINGNLQKIEYENLLVLCFSCERYGHNKESCLNTTHLTKPVKEVESTIQASPNSTTVRGKNYGPWMLVEQQTRCVTPEGNKKGNSISEEKIMGSRFQSLAGLKANSTDESLNKEIQQELKRNGKAILTGSQGKSLIGKNPATGQTTIGFNDGLKQQALSTEKQQATSNYGDGCTKNFTAQQLLEQTPQGPQKTLAGHRPVLAKAYWMPKNHLAVVLKKNILSELVGNEVRGSVILTGNQLSK</sequence>
<proteinExistence type="predicted"/>